<dbReference type="SUPFAM" id="SSF55073">
    <property type="entry name" value="Nucleotide cyclase"/>
    <property type="match status" value="1"/>
</dbReference>
<keyword evidence="2" id="KW-0808">Transferase</keyword>
<dbReference type="GO" id="GO:0052621">
    <property type="term" value="F:diguanylate cyclase activity"/>
    <property type="evidence" value="ECO:0007669"/>
    <property type="project" value="UniProtKB-EC"/>
</dbReference>
<dbReference type="PANTHER" id="PTHR45138">
    <property type="entry name" value="REGULATORY COMPONENTS OF SENSORY TRANSDUCTION SYSTEM"/>
    <property type="match status" value="1"/>
</dbReference>
<name>A0ABX9MQE9_9DEIN</name>
<organism evidence="2 3">
    <name type="scientific">Meiothermus hypogaeus</name>
    <dbReference type="NCBI Taxonomy" id="884155"/>
    <lineage>
        <taxon>Bacteria</taxon>
        <taxon>Thermotogati</taxon>
        <taxon>Deinococcota</taxon>
        <taxon>Deinococci</taxon>
        <taxon>Thermales</taxon>
        <taxon>Thermaceae</taxon>
        <taxon>Meiothermus</taxon>
    </lineage>
</organism>
<proteinExistence type="predicted"/>
<dbReference type="InterPro" id="IPR000160">
    <property type="entry name" value="GGDEF_dom"/>
</dbReference>
<dbReference type="InterPro" id="IPR043128">
    <property type="entry name" value="Rev_trsase/Diguanyl_cyclase"/>
</dbReference>
<dbReference type="NCBIfam" id="TIGR00254">
    <property type="entry name" value="GGDEF"/>
    <property type="match status" value="1"/>
</dbReference>
<keyword evidence="2" id="KW-0548">Nucleotidyltransferase</keyword>
<dbReference type="Gene3D" id="3.30.70.270">
    <property type="match status" value="1"/>
</dbReference>
<dbReference type="InterPro" id="IPR029787">
    <property type="entry name" value="Nucleotide_cyclase"/>
</dbReference>
<dbReference type="PROSITE" id="PS50887">
    <property type="entry name" value="GGDEF"/>
    <property type="match status" value="1"/>
</dbReference>
<sequence length="96" mass="10455">MAQVLSAQRRGGDRYFRWGGDEFAALLPHTPREGAVGAAERLARHVEAIDLEGRLLGVNVGVAAFPEDGTDEDVLLSTADHRMYRAKTHGVAVWAQ</sequence>
<accession>A0ABX9MQE9</accession>
<dbReference type="RefSeq" id="WP_240637086.1">
    <property type="nucleotide sequence ID" value="NZ_QWKY01000006.1"/>
</dbReference>
<dbReference type="EMBL" id="QWKY01000006">
    <property type="protein sequence ID" value="RIH80474.1"/>
    <property type="molecule type" value="Genomic_DNA"/>
</dbReference>
<evidence type="ECO:0000313" key="2">
    <source>
        <dbReference type="EMBL" id="RIH80474.1"/>
    </source>
</evidence>
<dbReference type="EC" id="2.7.7.65" evidence="2"/>
<comment type="caution">
    <text evidence="2">The sequence shown here is derived from an EMBL/GenBank/DDBJ whole genome shotgun (WGS) entry which is preliminary data.</text>
</comment>
<keyword evidence="3" id="KW-1185">Reference proteome</keyword>
<evidence type="ECO:0000313" key="3">
    <source>
        <dbReference type="Proteomes" id="UP000265443"/>
    </source>
</evidence>
<dbReference type="Pfam" id="PF00990">
    <property type="entry name" value="GGDEF"/>
    <property type="match status" value="1"/>
</dbReference>
<dbReference type="InterPro" id="IPR050469">
    <property type="entry name" value="Diguanylate_Cyclase"/>
</dbReference>
<dbReference type="Proteomes" id="UP000265443">
    <property type="component" value="Unassembled WGS sequence"/>
</dbReference>
<gene>
    <name evidence="2" type="primary">ydaM_1</name>
    <name evidence="2" type="ORF">Mhypo_00601</name>
</gene>
<protein>
    <submittedName>
        <fullName evidence="2">Diguanylate cyclase YdaM</fullName>
        <ecNumber evidence="2">2.7.7.65</ecNumber>
    </submittedName>
</protein>
<dbReference type="PANTHER" id="PTHR45138:SF9">
    <property type="entry name" value="DIGUANYLATE CYCLASE DGCM-RELATED"/>
    <property type="match status" value="1"/>
</dbReference>
<feature type="domain" description="GGDEF" evidence="1">
    <location>
        <begin position="1"/>
        <end position="96"/>
    </location>
</feature>
<reference evidence="2 3" key="1">
    <citation type="submission" date="2018-08" db="EMBL/GenBank/DDBJ databases">
        <title>Meiothermus hypogaeus DSM 23238 genome sequencing project.</title>
        <authorList>
            <person name="Da Costa M.S."/>
            <person name="Albuquerque L."/>
            <person name="Raposo P."/>
            <person name="Froufe H.J.C."/>
            <person name="Barroso C.S."/>
            <person name="Egas C."/>
        </authorList>
    </citation>
    <scope>NUCLEOTIDE SEQUENCE [LARGE SCALE GENOMIC DNA]</scope>
    <source>
        <strain evidence="2 3">DSM 23238</strain>
    </source>
</reference>
<evidence type="ECO:0000259" key="1">
    <source>
        <dbReference type="PROSITE" id="PS50887"/>
    </source>
</evidence>
<dbReference type="CDD" id="cd01949">
    <property type="entry name" value="GGDEF"/>
    <property type="match status" value="1"/>
</dbReference>